<comment type="domain">
    <text evidence="5">The RxLR-dEER motif acts to carry the protein into the host cell cytoplasm through binding to cell surface phosphatidylinositol-3-phosphate.</text>
</comment>
<name>A0A8S9U407_PHYIN</name>
<evidence type="ECO:0000256" key="2">
    <source>
        <dbReference type="ARBA" id="ARBA00010400"/>
    </source>
</evidence>
<evidence type="ECO:0000256" key="3">
    <source>
        <dbReference type="ARBA" id="ARBA00022525"/>
    </source>
</evidence>
<protein>
    <recommendedName>
        <fullName evidence="5">RxLR effector protein</fullName>
    </recommendedName>
</protein>
<evidence type="ECO:0000256" key="1">
    <source>
        <dbReference type="ARBA" id="ARBA00004613"/>
    </source>
</evidence>
<comment type="similarity">
    <text evidence="2 5">Belongs to the RxLR effector family.</text>
</comment>
<dbReference type="Proteomes" id="UP000704712">
    <property type="component" value="Unassembled WGS sequence"/>
</dbReference>
<accession>A0A8S9U407</accession>
<reference evidence="6" key="1">
    <citation type="submission" date="2020-03" db="EMBL/GenBank/DDBJ databases">
        <title>Hybrid Assembly of Korean Phytophthora infestans isolates.</title>
        <authorList>
            <person name="Prokchorchik M."/>
            <person name="Lee Y."/>
            <person name="Seo J."/>
            <person name="Cho J.-H."/>
            <person name="Park Y.-E."/>
            <person name="Jang D.-C."/>
            <person name="Im J.-S."/>
            <person name="Choi J.-G."/>
            <person name="Park H.-J."/>
            <person name="Lee G.-B."/>
            <person name="Lee Y.-G."/>
            <person name="Hong S.-Y."/>
            <person name="Cho K."/>
            <person name="Sohn K.H."/>
        </authorList>
    </citation>
    <scope>NUCLEOTIDE SEQUENCE</scope>
    <source>
        <strain evidence="6">KR_2_A2</strain>
    </source>
</reference>
<evidence type="ECO:0000313" key="7">
    <source>
        <dbReference type="Proteomes" id="UP000704712"/>
    </source>
</evidence>
<evidence type="ECO:0000256" key="5">
    <source>
        <dbReference type="RuleBase" id="RU367124"/>
    </source>
</evidence>
<evidence type="ECO:0000313" key="6">
    <source>
        <dbReference type="EMBL" id="KAF4135646.1"/>
    </source>
</evidence>
<comment type="subcellular location">
    <subcellularLocation>
        <location evidence="1 5">Secreted</location>
    </subcellularLocation>
</comment>
<dbReference type="AlphaFoldDB" id="A0A8S9U407"/>
<comment type="function">
    <text evidence="5">Effector that suppresses plant defense responses during pathogen infection.</text>
</comment>
<organism evidence="6 7">
    <name type="scientific">Phytophthora infestans</name>
    <name type="common">Potato late blight agent</name>
    <name type="synonym">Botrytis infestans</name>
    <dbReference type="NCBI Taxonomy" id="4787"/>
    <lineage>
        <taxon>Eukaryota</taxon>
        <taxon>Sar</taxon>
        <taxon>Stramenopiles</taxon>
        <taxon>Oomycota</taxon>
        <taxon>Peronosporomycetes</taxon>
        <taxon>Peronosporales</taxon>
        <taxon>Peronosporaceae</taxon>
        <taxon>Phytophthora</taxon>
    </lineage>
</organism>
<evidence type="ECO:0000256" key="4">
    <source>
        <dbReference type="ARBA" id="ARBA00022729"/>
    </source>
</evidence>
<dbReference type="EMBL" id="JAACNO010002091">
    <property type="protein sequence ID" value="KAF4135646.1"/>
    <property type="molecule type" value="Genomic_DNA"/>
</dbReference>
<feature type="chain" id="PRO_5035962777" description="RxLR effector protein" evidence="5">
    <location>
        <begin position="20"/>
        <end position="186"/>
    </location>
</feature>
<proteinExistence type="inferred from homology"/>
<sequence>MRAYFVYLLMVATLAVSSGAISTTRDSIQVIDATSPDTLQSHTTTGIDGPTKRYLRDKETENENANDKNAEKRASTSQLSIVEKVLKVPLIEKNGGLNGLSRLSSTDKLATSQKLQKLAQPVSPHTEKIPFWIKKHSNNKFWRNFQYNAWIWTKKTPEWVETIYPAFAKGYDLFFHNRMTRGYKYA</sequence>
<comment type="caution">
    <text evidence="6">The sequence shown here is derived from an EMBL/GenBank/DDBJ whole genome shotgun (WGS) entry which is preliminary data.</text>
</comment>
<dbReference type="InterPro" id="IPR031825">
    <property type="entry name" value="RXLR"/>
</dbReference>
<keyword evidence="3 5" id="KW-0964">Secreted</keyword>
<feature type="signal peptide" evidence="5">
    <location>
        <begin position="1"/>
        <end position="19"/>
    </location>
</feature>
<dbReference type="GO" id="GO:0005576">
    <property type="term" value="C:extracellular region"/>
    <property type="evidence" value="ECO:0007669"/>
    <property type="project" value="UniProtKB-SubCell"/>
</dbReference>
<keyword evidence="4 5" id="KW-0732">Signal</keyword>
<gene>
    <name evidence="6" type="ORF">GN958_ATG15166</name>
</gene>
<dbReference type="Pfam" id="PF16810">
    <property type="entry name" value="RXLR"/>
    <property type="match status" value="1"/>
</dbReference>